<dbReference type="PANTHER" id="PTHR20882">
    <property type="entry name" value="CYTOPLASMIC TRNA 2-THIOLATION PROTEIN 2"/>
    <property type="match status" value="1"/>
</dbReference>
<dbReference type="EMBL" id="SWFT01000120">
    <property type="protein sequence ID" value="KAA8899805.1"/>
    <property type="molecule type" value="Genomic_DNA"/>
</dbReference>
<dbReference type="GO" id="GO:0032447">
    <property type="term" value="P:protein urmylation"/>
    <property type="evidence" value="ECO:0007669"/>
    <property type="project" value="UniProtKB-UniRule"/>
</dbReference>
<dbReference type="InterPro" id="IPR019407">
    <property type="entry name" value="CTU2"/>
</dbReference>
<keyword evidence="2 3" id="KW-0819">tRNA processing</keyword>
<sequence length="439" mass="46857">MATSDPVVWDVGSQACGKCKQRDAVLIARREPYCGGCFVRFIRGKQRKPMGADDRYRVRYHRRPGDDPRHRVAVAASGGVSSVVLVDCVAGMLQDQAHAHKGRTGFELVVVTIATDDADDTVSARLHQLAARFPEVSVVVKQVPVAKYIDDKTLYRLRITPEFAAVVGPPVAHPMTVGELLAMCVNKSSGEDLLEVVRHQLLLEFAVAEGCHTVLYGHSLTRIASDIIALTVKGRGSAIYRSLNNRTETVAGAAADVVVMYPLRDVLGAEVSAYAKVAGLDELAATSGVPKSKITKNLTIRDLTANYFARLEATGYASTASAVVKIGDKLAPPKGESQGTCGVCGIEVYHNPQRWLQRITVESAAPLDTDDERANLAAYEASAPASAAAAAGDGAALELCYGCTVSLKGAAADMAWPVNPERLGPRYNADDVINELSLE</sequence>
<accession>A0A642UIU7</accession>
<evidence type="ECO:0000256" key="1">
    <source>
        <dbReference type="ARBA" id="ARBA00022490"/>
    </source>
</evidence>
<protein>
    <recommendedName>
        <fullName evidence="3">Cytoplasmic tRNA 2-thiolation protein 2</fullName>
    </recommendedName>
</protein>
<dbReference type="HAMAP" id="MF_03054">
    <property type="entry name" value="CTU2"/>
    <property type="match status" value="1"/>
</dbReference>
<dbReference type="GO" id="GO:0016779">
    <property type="term" value="F:nucleotidyltransferase activity"/>
    <property type="evidence" value="ECO:0007669"/>
    <property type="project" value="UniProtKB-UniRule"/>
</dbReference>
<dbReference type="Gene3D" id="3.40.50.620">
    <property type="entry name" value="HUPs"/>
    <property type="match status" value="1"/>
</dbReference>
<comment type="function">
    <text evidence="3">Plays a central role in 2-thiolation of mcm(5)S(2)U at tRNA wobble positions of tRNA(Lys), tRNA(Glu) and tRNA(Gln). May act by forming a heterodimer with NCS6 that ligates sulfur from thiocarboxylated URM1 onto the uridine of tRNAs at wobble position. Prior mcm(5) tRNA modification by the elongator complex is required for 2-thiolation. May also be involved in protein urmylation.</text>
</comment>
<dbReference type="VEuPathDB" id="FungiDB:DIURU_004062"/>
<dbReference type="OMA" id="KQRKQMM"/>
<dbReference type="AlphaFoldDB" id="A0A642UIU7"/>
<dbReference type="InterPro" id="IPR014729">
    <property type="entry name" value="Rossmann-like_a/b/a_fold"/>
</dbReference>
<dbReference type="UniPathway" id="UPA00988"/>
<comment type="similarity">
    <text evidence="3">Belongs to the CTU2/NCS2 family.</text>
</comment>
<dbReference type="GO" id="GO:0016783">
    <property type="term" value="F:sulfurtransferase activity"/>
    <property type="evidence" value="ECO:0007669"/>
    <property type="project" value="TreeGrafter"/>
</dbReference>
<gene>
    <name evidence="3" type="primary">NCS2</name>
    <name evidence="3" type="synonym">CTU2</name>
    <name evidence="4" type="ORF">DIURU_004062</name>
</gene>
<keyword evidence="5" id="KW-1185">Reference proteome</keyword>
<dbReference type="PANTHER" id="PTHR20882:SF14">
    <property type="entry name" value="CYTOPLASMIC TRNA 2-THIOLATION PROTEIN 2"/>
    <property type="match status" value="1"/>
</dbReference>
<reference evidence="4 5" key="1">
    <citation type="submission" date="2019-07" db="EMBL/GenBank/DDBJ databases">
        <title>Genome assembly of two rare yeast pathogens: Diutina rugosa and Trichomonascus ciferrii.</title>
        <authorList>
            <person name="Mixao V."/>
            <person name="Saus E."/>
            <person name="Hansen A."/>
            <person name="Lass-Flor C."/>
            <person name="Gabaldon T."/>
        </authorList>
    </citation>
    <scope>NUCLEOTIDE SEQUENCE [LARGE SCALE GENOMIC DNA]</scope>
    <source>
        <strain evidence="4 5">CBS 613</strain>
    </source>
</reference>
<dbReference type="GO" id="GO:0002143">
    <property type="term" value="P:tRNA wobble position uridine thiolation"/>
    <property type="evidence" value="ECO:0007669"/>
    <property type="project" value="TreeGrafter"/>
</dbReference>
<proteinExistence type="inferred from homology"/>
<organism evidence="4 5">
    <name type="scientific">Diutina rugosa</name>
    <name type="common">Yeast</name>
    <name type="synonym">Candida rugosa</name>
    <dbReference type="NCBI Taxonomy" id="5481"/>
    <lineage>
        <taxon>Eukaryota</taxon>
        <taxon>Fungi</taxon>
        <taxon>Dikarya</taxon>
        <taxon>Ascomycota</taxon>
        <taxon>Saccharomycotina</taxon>
        <taxon>Pichiomycetes</taxon>
        <taxon>Debaryomycetaceae</taxon>
        <taxon>Diutina</taxon>
    </lineage>
</organism>
<comment type="pathway">
    <text evidence="3">tRNA modification; 5-methoxycarbonylmethyl-2-thiouridine-tRNA biosynthesis.</text>
</comment>
<evidence type="ECO:0000256" key="3">
    <source>
        <dbReference type="HAMAP-Rule" id="MF_03054"/>
    </source>
</evidence>
<keyword evidence="1 3" id="KW-0963">Cytoplasm</keyword>
<dbReference type="Pfam" id="PF10288">
    <property type="entry name" value="CTU2"/>
    <property type="match status" value="1"/>
</dbReference>
<evidence type="ECO:0000313" key="5">
    <source>
        <dbReference type="Proteomes" id="UP000449547"/>
    </source>
</evidence>
<evidence type="ECO:0000256" key="2">
    <source>
        <dbReference type="ARBA" id="ARBA00022694"/>
    </source>
</evidence>
<dbReference type="GO" id="GO:0000049">
    <property type="term" value="F:tRNA binding"/>
    <property type="evidence" value="ECO:0007669"/>
    <property type="project" value="InterPro"/>
</dbReference>
<evidence type="ECO:0000313" key="4">
    <source>
        <dbReference type="EMBL" id="KAA8899805.1"/>
    </source>
</evidence>
<comment type="subcellular location">
    <subcellularLocation>
        <location evidence="3">Cytoplasm</location>
    </subcellularLocation>
</comment>
<dbReference type="SUPFAM" id="SSF52402">
    <property type="entry name" value="Adenine nucleotide alpha hydrolases-like"/>
    <property type="match status" value="1"/>
</dbReference>
<dbReference type="Proteomes" id="UP000449547">
    <property type="component" value="Unassembled WGS sequence"/>
</dbReference>
<dbReference type="OrthoDB" id="25129at2759"/>
<dbReference type="GO" id="GO:0005829">
    <property type="term" value="C:cytosol"/>
    <property type="evidence" value="ECO:0007669"/>
    <property type="project" value="TreeGrafter"/>
</dbReference>
<name>A0A642UIU7_DIURU</name>
<comment type="caution">
    <text evidence="4">The sequence shown here is derived from an EMBL/GenBank/DDBJ whole genome shotgun (WGS) entry which is preliminary data.</text>
</comment>